<keyword evidence="3" id="KW-1185">Reference proteome</keyword>
<evidence type="ECO:0000313" key="2">
    <source>
        <dbReference type="EMBL" id="KAK2595261.1"/>
    </source>
</evidence>
<comment type="caution">
    <text evidence="2">The sequence shown here is derived from an EMBL/GenBank/DDBJ whole genome shotgun (WGS) entry which is preliminary data.</text>
</comment>
<name>A0AAJ0CLI0_9HYPO</name>
<organism evidence="2 3">
    <name type="scientific">Conoideocrella luteorostrata</name>
    <dbReference type="NCBI Taxonomy" id="1105319"/>
    <lineage>
        <taxon>Eukaryota</taxon>
        <taxon>Fungi</taxon>
        <taxon>Dikarya</taxon>
        <taxon>Ascomycota</taxon>
        <taxon>Pezizomycotina</taxon>
        <taxon>Sordariomycetes</taxon>
        <taxon>Hypocreomycetidae</taxon>
        <taxon>Hypocreales</taxon>
        <taxon>Clavicipitaceae</taxon>
        <taxon>Conoideocrella</taxon>
    </lineage>
</organism>
<dbReference type="Proteomes" id="UP001251528">
    <property type="component" value="Unassembled WGS sequence"/>
</dbReference>
<gene>
    <name evidence="2" type="ORF">QQS21_007048</name>
</gene>
<sequence length="348" mass="40543">MPQPLKSGQDNEPFSDASSSYWPEGWNWARYSDPEVDFADLSEEEMDKMRNGLREVLGDDGMRRLTVYLRQNRRDWEDQKLIEQGVPPPEYNAPDFLRQWQKRYSDRPWGFVAFRAALYGDGDGDGDEKKWLEFKDRVQRCLDVSFDNVVRQHRGHEYEQVAKARKSFKLHWIEDKELNGATADSLRERYAEMKSKGDTPPGMDYNMFLCASPEAVRSVLSPDESALPTTRSFFWRDDAPFLLSVMEEAEVNPHGYEEEEHDPTDPHDERNWHKSVFKVPVEIIPDHLWDLVDRDFIQPARLTRGVKGSTELGGTMPEIDTVDDLSELWWGMGPSPQALDRRRALRGW</sequence>
<evidence type="ECO:0000313" key="3">
    <source>
        <dbReference type="Proteomes" id="UP001251528"/>
    </source>
</evidence>
<reference evidence="2" key="1">
    <citation type="submission" date="2023-06" db="EMBL/GenBank/DDBJ databases">
        <title>Conoideocrella luteorostrata (Hypocreales: Clavicipitaceae), a potential biocontrol fungus for elongate hemlock scale in United States Christmas tree production areas.</title>
        <authorList>
            <person name="Barrett H."/>
            <person name="Lovett B."/>
            <person name="Macias A.M."/>
            <person name="Stajich J.E."/>
            <person name="Kasson M.T."/>
        </authorList>
    </citation>
    <scope>NUCLEOTIDE SEQUENCE</scope>
    <source>
        <strain evidence="2">ARSEF 14590</strain>
    </source>
</reference>
<protein>
    <submittedName>
        <fullName evidence="2">Uncharacterized protein</fullName>
    </submittedName>
</protein>
<dbReference type="EMBL" id="JASWJB010000138">
    <property type="protein sequence ID" value="KAK2595261.1"/>
    <property type="molecule type" value="Genomic_DNA"/>
</dbReference>
<evidence type="ECO:0000256" key="1">
    <source>
        <dbReference type="SAM" id="MobiDB-lite"/>
    </source>
</evidence>
<accession>A0AAJ0CLI0</accession>
<feature type="compositionally biased region" description="Polar residues" evidence="1">
    <location>
        <begin position="1"/>
        <end position="21"/>
    </location>
</feature>
<dbReference type="AlphaFoldDB" id="A0AAJ0CLI0"/>
<feature type="region of interest" description="Disordered" evidence="1">
    <location>
        <begin position="1"/>
        <end position="23"/>
    </location>
</feature>
<proteinExistence type="predicted"/>